<dbReference type="InterPro" id="IPR013162">
    <property type="entry name" value="CD80_C2-set"/>
</dbReference>
<dbReference type="PANTHER" id="PTHR23278">
    <property type="entry name" value="SIDESTEP PROTEIN"/>
    <property type="match status" value="1"/>
</dbReference>
<dbReference type="InterPro" id="IPR007110">
    <property type="entry name" value="Ig-like_dom"/>
</dbReference>
<dbReference type="EMBL" id="JAWJWE010000003">
    <property type="protein sequence ID" value="KAK6638838.1"/>
    <property type="molecule type" value="Genomic_DNA"/>
</dbReference>
<dbReference type="Gene3D" id="2.60.40.10">
    <property type="entry name" value="Immunoglobulins"/>
    <property type="match status" value="4"/>
</dbReference>
<keyword evidence="1" id="KW-1015">Disulfide bond</keyword>
<dbReference type="AlphaFoldDB" id="A0AAN8S185"/>
<feature type="domain" description="Ig-like" evidence="2">
    <location>
        <begin position="46"/>
        <end position="135"/>
    </location>
</feature>
<name>A0AAN8S185_POLSC</name>
<dbReference type="SUPFAM" id="SSF48726">
    <property type="entry name" value="Immunoglobulin"/>
    <property type="match status" value="4"/>
</dbReference>
<feature type="domain" description="Ig-like" evidence="2">
    <location>
        <begin position="245"/>
        <end position="340"/>
    </location>
</feature>
<dbReference type="InterPro" id="IPR036179">
    <property type="entry name" value="Ig-like_dom_sf"/>
</dbReference>
<accession>A0AAN8S185</accession>
<gene>
    <name evidence="3" type="ORF">RUM43_007107</name>
</gene>
<dbReference type="Pfam" id="PF08205">
    <property type="entry name" value="C2-set_2"/>
    <property type="match status" value="1"/>
</dbReference>
<dbReference type="PROSITE" id="PS50835">
    <property type="entry name" value="IG_LIKE"/>
    <property type="match status" value="4"/>
</dbReference>
<dbReference type="Proteomes" id="UP001372834">
    <property type="component" value="Unassembled WGS sequence"/>
</dbReference>
<comment type="caution">
    <text evidence="3">The sequence shown here is derived from an EMBL/GenBank/DDBJ whole genome shotgun (WGS) entry which is preliminary data.</text>
</comment>
<dbReference type="InterPro" id="IPR013783">
    <property type="entry name" value="Ig-like_fold"/>
</dbReference>
<protein>
    <recommendedName>
        <fullName evidence="2">Ig-like domain-containing protein</fullName>
    </recommendedName>
</protein>
<reference evidence="3 4" key="1">
    <citation type="submission" date="2023-10" db="EMBL/GenBank/DDBJ databases">
        <title>Genomes of two closely related lineages of the louse Polyplax serrata with different host specificities.</title>
        <authorList>
            <person name="Martinu J."/>
            <person name="Tarabai H."/>
            <person name="Stefka J."/>
            <person name="Hypsa V."/>
        </authorList>
    </citation>
    <scope>NUCLEOTIDE SEQUENCE [LARGE SCALE GENOMIC DNA]</scope>
    <source>
        <strain evidence="3">HR10_N</strain>
    </source>
</reference>
<feature type="domain" description="Ig-like" evidence="2">
    <location>
        <begin position="143"/>
        <end position="238"/>
    </location>
</feature>
<sequence>MPFIVIQWSKGVIQNHSYNLEAEPQAVGENKDVDIPTYIMNLGRAPLLLLQSFNVSKISNQIPQISLDARNEPLEHATHWAMSNEFGSRSNFLIGNDSTSSRLRISKVVQSDQGIYRCRIDYNNSPTKNYKVNLTLIVQPSEPIIYDAQGREVIGVAGPFMEGYDLFLSCHVVGGHPRPKVTWWSEDTLLDDVMESVGPTLTVNQYFRPNVSRTLYNSKLKCRVSVTETSPSLVKEVRVEVYLKPKFVKMNVMSTLLSSGRPQQYQCDTWGSVPPAKISWLLEGEPIRNAAVSVVIKETNQTSSVLTYKPMAEDDGKELTCRAENPRYLGSLLEESMELTVLYPPKVDIKLGAGIDPDMLREGDQVRFFCNVRSNPKPTQVLWFHGRTPSAAESKLNEEL</sequence>
<evidence type="ECO:0000313" key="4">
    <source>
        <dbReference type="Proteomes" id="UP001372834"/>
    </source>
</evidence>
<feature type="domain" description="Ig-like" evidence="2">
    <location>
        <begin position="345"/>
        <end position="400"/>
    </location>
</feature>
<evidence type="ECO:0000259" key="2">
    <source>
        <dbReference type="PROSITE" id="PS50835"/>
    </source>
</evidence>
<evidence type="ECO:0000256" key="1">
    <source>
        <dbReference type="ARBA" id="ARBA00023157"/>
    </source>
</evidence>
<organism evidence="3 4">
    <name type="scientific">Polyplax serrata</name>
    <name type="common">Common mouse louse</name>
    <dbReference type="NCBI Taxonomy" id="468196"/>
    <lineage>
        <taxon>Eukaryota</taxon>
        <taxon>Metazoa</taxon>
        <taxon>Ecdysozoa</taxon>
        <taxon>Arthropoda</taxon>
        <taxon>Hexapoda</taxon>
        <taxon>Insecta</taxon>
        <taxon>Pterygota</taxon>
        <taxon>Neoptera</taxon>
        <taxon>Paraneoptera</taxon>
        <taxon>Psocodea</taxon>
        <taxon>Troctomorpha</taxon>
        <taxon>Phthiraptera</taxon>
        <taxon>Anoplura</taxon>
        <taxon>Polyplacidae</taxon>
        <taxon>Polyplax</taxon>
    </lineage>
</organism>
<evidence type="ECO:0000313" key="3">
    <source>
        <dbReference type="EMBL" id="KAK6638838.1"/>
    </source>
</evidence>
<dbReference type="PANTHER" id="PTHR23278:SF4">
    <property type="entry name" value="SIDESTEP, ISOFORM C"/>
    <property type="match status" value="1"/>
</dbReference>
<proteinExistence type="predicted"/>